<accession>A0A1J7HS95</accession>
<evidence type="ECO:0000256" key="5">
    <source>
        <dbReference type="SAM" id="Coils"/>
    </source>
</evidence>
<keyword evidence="2 4" id="KW-0863">Zinc-finger</keyword>
<sequence>MTNEYATSLEICEYEDFNSSKRPKLTSKVWEDMERIQTSDGSKVLCKHCGKLLQDNCGTSHLKRHLVICLKRPKSADIITKNQMASVCHRGNGSGKEPGSNTVLMVRPLKVEPQSQITCFSETPNNRAPTVIASTETSPLPIRELHQKTSSTLLLPSIESPKNHGALTLDDVEMKAFYASLDAEASVVTPPQDTSVVTESSNTTPCEESKKALKTLQDLLSKDFSILLHPGQSGTMKSTIEHLSKSSADDIISAELRLLLLEVSREFTRWSCDYNDASRKIESASTNILKADKLEEGLEANKNQFKEVLSLENDLTNQLASLEQKKKELEEQINAIKAHISVSQSAKNTVAKRKREIFEEAKTLKAQRDELREQLPHMRDECEVAKKIQANIKAEWSKLGEKVNKSLDGVNCQYLNQPQNV</sequence>
<gene>
    <name evidence="7" type="ORF">TanjilG_09617</name>
</gene>
<dbReference type="Pfam" id="PF02892">
    <property type="entry name" value="zf-BED"/>
    <property type="match status" value="1"/>
</dbReference>
<dbReference type="PANTHER" id="PTHR34396:SF22">
    <property type="entry name" value="ZINC FINGER BED DOMAIN-CONTAINING PROTEIN DAYSLEEPER-LIKE"/>
    <property type="match status" value="1"/>
</dbReference>
<dbReference type="EMBL" id="CM007363">
    <property type="protein sequence ID" value="OIW15679.1"/>
    <property type="molecule type" value="Genomic_DNA"/>
</dbReference>
<dbReference type="Gramene" id="OIW15679">
    <property type="protein sequence ID" value="OIW15679"/>
    <property type="gene ID" value="TanjilG_09617"/>
</dbReference>
<keyword evidence="3" id="KW-0862">Zinc</keyword>
<dbReference type="OrthoDB" id="1407510at2759"/>
<dbReference type="InterPro" id="IPR003656">
    <property type="entry name" value="Znf_BED"/>
</dbReference>
<organism evidence="7 8">
    <name type="scientific">Lupinus angustifolius</name>
    <name type="common">Narrow-leaved blue lupine</name>
    <dbReference type="NCBI Taxonomy" id="3871"/>
    <lineage>
        <taxon>Eukaryota</taxon>
        <taxon>Viridiplantae</taxon>
        <taxon>Streptophyta</taxon>
        <taxon>Embryophyta</taxon>
        <taxon>Tracheophyta</taxon>
        <taxon>Spermatophyta</taxon>
        <taxon>Magnoliopsida</taxon>
        <taxon>eudicotyledons</taxon>
        <taxon>Gunneridae</taxon>
        <taxon>Pentapetalae</taxon>
        <taxon>rosids</taxon>
        <taxon>fabids</taxon>
        <taxon>Fabales</taxon>
        <taxon>Fabaceae</taxon>
        <taxon>Papilionoideae</taxon>
        <taxon>50 kb inversion clade</taxon>
        <taxon>genistoids sensu lato</taxon>
        <taxon>core genistoids</taxon>
        <taxon>Genisteae</taxon>
        <taxon>Lupinus</taxon>
    </lineage>
</organism>
<evidence type="ECO:0000256" key="1">
    <source>
        <dbReference type="ARBA" id="ARBA00022723"/>
    </source>
</evidence>
<protein>
    <recommendedName>
        <fullName evidence="6">BED-type domain-containing protein</fullName>
    </recommendedName>
</protein>
<dbReference type="PANTHER" id="PTHR34396">
    <property type="entry name" value="OS03G0264950 PROTEIN-RELATED"/>
    <property type="match status" value="1"/>
</dbReference>
<dbReference type="Proteomes" id="UP000188354">
    <property type="component" value="Chromosome LG03"/>
</dbReference>
<dbReference type="OMA" id="MQRIQTT"/>
<evidence type="ECO:0000256" key="2">
    <source>
        <dbReference type="ARBA" id="ARBA00022771"/>
    </source>
</evidence>
<reference evidence="7 8" key="1">
    <citation type="journal article" date="2017" name="Plant Biotechnol. J.">
        <title>A comprehensive draft genome sequence for lupin (Lupinus angustifolius), an emerging health food: insights into plant-microbe interactions and legume evolution.</title>
        <authorList>
            <person name="Hane J.K."/>
            <person name="Ming Y."/>
            <person name="Kamphuis L.G."/>
            <person name="Nelson M.N."/>
            <person name="Garg G."/>
            <person name="Atkins C.A."/>
            <person name="Bayer P.E."/>
            <person name="Bravo A."/>
            <person name="Bringans S."/>
            <person name="Cannon S."/>
            <person name="Edwards D."/>
            <person name="Foley R."/>
            <person name="Gao L.L."/>
            <person name="Harrison M.J."/>
            <person name="Huang W."/>
            <person name="Hurgobin B."/>
            <person name="Li S."/>
            <person name="Liu C.W."/>
            <person name="McGrath A."/>
            <person name="Morahan G."/>
            <person name="Murray J."/>
            <person name="Weller J."/>
            <person name="Jian J."/>
            <person name="Singh K.B."/>
        </authorList>
    </citation>
    <scope>NUCLEOTIDE SEQUENCE [LARGE SCALE GENOMIC DNA]</scope>
    <source>
        <strain evidence="8">cv. Tanjil</strain>
        <tissue evidence="7">Whole plant</tissue>
    </source>
</reference>
<evidence type="ECO:0000256" key="4">
    <source>
        <dbReference type="PROSITE-ProRule" id="PRU00027"/>
    </source>
</evidence>
<evidence type="ECO:0000259" key="6">
    <source>
        <dbReference type="PROSITE" id="PS50808"/>
    </source>
</evidence>
<dbReference type="PROSITE" id="PS50808">
    <property type="entry name" value="ZF_BED"/>
    <property type="match status" value="1"/>
</dbReference>
<dbReference type="GO" id="GO:0005634">
    <property type="term" value="C:nucleus"/>
    <property type="evidence" value="ECO:0007669"/>
    <property type="project" value="TreeGrafter"/>
</dbReference>
<keyword evidence="1" id="KW-0479">Metal-binding</keyword>
<dbReference type="SUPFAM" id="SSF57667">
    <property type="entry name" value="beta-beta-alpha zinc fingers"/>
    <property type="match status" value="1"/>
</dbReference>
<evidence type="ECO:0000313" key="8">
    <source>
        <dbReference type="Proteomes" id="UP000188354"/>
    </source>
</evidence>
<dbReference type="KEGG" id="lang:109343117"/>
<dbReference type="GO" id="GO:1990837">
    <property type="term" value="F:sequence-specific double-stranded DNA binding"/>
    <property type="evidence" value="ECO:0007669"/>
    <property type="project" value="TreeGrafter"/>
</dbReference>
<proteinExistence type="predicted"/>
<feature type="domain" description="BED-type" evidence="6">
    <location>
        <begin position="24"/>
        <end position="76"/>
    </location>
</feature>
<keyword evidence="5" id="KW-0175">Coiled coil</keyword>
<dbReference type="InterPro" id="IPR053031">
    <property type="entry name" value="Cuticle_assoc_protein"/>
</dbReference>
<feature type="coiled-coil region" evidence="5">
    <location>
        <begin position="305"/>
        <end position="381"/>
    </location>
</feature>
<dbReference type="SMART" id="SM00614">
    <property type="entry name" value="ZnF_BED"/>
    <property type="match status" value="1"/>
</dbReference>
<dbReference type="GO" id="GO:0006357">
    <property type="term" value="P:regulation of transcription by RNA polymerase II"/>
    <property type="evidence" value="ECO:0007669"/>
    <property type="project" value="TreeGrafter"/>
</dbReference>
<evidence type="ECO:0000256" key="3">
    <source>
        <dbReference type="ARBA" id="ARBA00022833"/>
    </source>
</evidence>
<dbReference type="InterPro" id="IPR036236">
    <property type="entry name" value="Znf_C2H2_sf"/>
</dbReference>
<name>A0A1J7HS95_LUPAN</name>
<evidence type="ECO:0000313" key="7">
    <source>
        <dbReference type="EMBL" id="OIW15679.1"/>
    </source>
</evidence>
<dbReference type="AlphaFoldDB" id="A0A1J7HS95"/>
<keyword evidence="8" id="KW-1185">Reference proteome</keyword>
<dbReference type="GO" id="GO:0008270">
    <property type="term" value="F:zinc ion binding"/>
    <property type="evidence" value="ECO:0007669"/>
    <property type="project" value="UniProtKB-KW"/>
</dbReference>